<reference evidence="4" key="1">
    <citation type="submission" date="2021-01" db="EMBL/GenBank/DDBJ databases">
        <authorList>
            <person name="Corre E."/>
            <person name="Pelletier E."/>
            <person name="Niang G."/>
            <person name="Scheremetjew M."/>
            <person name="Finn R."/>
            <person name="Kale V."/>
            <person name="Holt S."/>
            <person name="Cochrane G."/>
            <person name="Meng A."/>
            <person name="Brown T."/>
            <person name="Cohen L."/>
        </authorList>
    </citation>
    <scope>NUCLEOTIDE SEQUENCE</scope>
</reference>
<feature type="active site" evidence="1">
    <location>
        <position position="234"/>
    </location>
</feature>
<evidence type="ECO:0000256" key="1">
    <source>
        <dbReference type="PIRSR" id="PIRSR607724-1"/>
    </source>
</evidence>
<dbReference type="EMBL" id="HBIF01000300">
    <property type="protein sequence ID" value="CAE0316988.1"/>
    <property type="molecule type" value="Transcribed_RNA"/>
</dbReference>
<name>A0A7S3I8S8_9CILI</name>
<sequence>MDESNLSLGFVDFESPQWLVTQSVLGRIANGEGSTPNTLKELLESIQSTNWGGDRSMLGLYCMLRQENLELCGGSKFLSETLPWVAQQALKLKEKGLPFNRSGNPRSYKISRLHGLSILSCLFLVSTRRPHMLFSPEVVNTPSMQCKFFSFVNYFCRMHKRSFETDLENQYLTFERKAVDSKTWQEWKDMSFPMKKVEVFKDGGIEDYPEPALRVDFANQFIGGGTLEQGNVQEEIAFTVHPELIISQLIFEPMLDNEAILMVGAERFTKHSGYGNRFTYHSKYLDQRNYDEQSRLDSYMVGIDALELMGRHKEQFQIELVVRELNKAYAGFEGAKRKIVSGKWGCGIFEGDPELKSVVQWVAASRAGNDLVISSFGDQRLDLLSDLCDKYQGKDSSVLLSDLEKTLSEAEEGTLSRLLECV</sequence>
<feature type="active site" evidence="1">
    <location>
        <position position="235"/>
    </location>
</feature>
<dbReference type="GO" id="GO:0005737">
    <property type="term" value="C:cytoplasm"/>
    <property type="evidence" value="ECO:0007669"/>
    <property type="project" value="TreeGrafter"/>
</dbReference>
<dbReference type="GO" id="GO:0005975">
    <property type="term" value="P:carbohydrate metabolic process"/>
    <property type="evidence" value="ECO:0007669"/>
    <property type="project" value="InterPro"/>
</dbReference>
<feature type="binding site" evidence="2">
    <location>
        <position position="274"/>
    </location>
    <ligand>
        <name>substrate</name>
    </ligand>
</feature>
<feature type="active site" evidence="1">
    <location>
        <position position="216"/>
    </location>
</feature>
<evidence type="ECO:0000313" key="4">
    <source>
        <dbReference type="EMBL" id="CAE0316988.1"/>
    </source>
</evidence>
<dbReference type="InterPro" id="IPR007724">
    <property type="entry name" value="Poly_GlycHdrlase"/>
</dbReference>
<organism evidence="4">
    <name type="scientific">Fabrea salina</name>
    <dbReference type="NCBI Taxonomy" id="342563"/>
    <lineage>
        <taxon>Eukaryota</taxon>
        <taxon>Sar</taxon>
        <taxon>Alveolata</taxon>
        <taxon>Ciliophora</taxon>
        <taxon>Postciliodesmatophora</taxon>
        <taxon>Heterotrichea</taxon>
        <taxon>Heterotrichida</taxon>
        <taxon>Fabreidae</taxon>
        <taxon>Fabrea</taxon>
    </lineage>
</organism>
<evidence type="ECO:0000259" key="3">
    <source>
        <dbReference type="Pfam" id="PF05028"/>
    </source>
</evidence>
<dbReference type="AlphaFoldDB" id="A0A7S3I8S8"/>
<feature type="domain" description="PARG catalytic Macro" evidence="3">
    <location>
        <begin position="185"/>
        <end position="381"/>
    </location>
</feature>
<accession>A0A7S3I8S8</accession>
<dbReference type="GO" id="GO:0009225">
    <property type="term" value="P:nucleotide-sugar metabolic process"/>
    <property type="evidence" value="ECO:0007669"/>
    <property type="project" value="TreeGrafter"/>
</dbReference>
<dbReference type="PANTHER" id="PTHR12837:SF0">
    <property type="entry name" value="POLY(ADP-RIBOSE) GLYCOHYDROLASE"/>
    <property type="match status" value="1"/>
</dbReference>
<evidence type="ECO:0000256" key="2">
    <source>
        <dbReference type="PIRSR" id="PIRSR607724-2"/>
    </source>
</evidence>
<dbReference type="Pfam" id="PF05028">
    <property type="entry name" value="PARG_cat_C"/>
    <property type="match status" value="1"/>
</dbReference>
<proteinExistence type="predicted"/>
<dbReference type="GO" id="GO:0006282">
    <property type="term" value="P:regulation of DNA repair"/>
    <property type="evidence" value="ECO:0007669"/>
    <property type="project" value="InterPro"/>
</dbReference>
<feature type="binding site" evidence="2">
    <location>
        <position position="233"/>
    </location>
    <ligand>
        <name>substrate</name>
    </ligand>
</feature>
<dbReference type="GO" id="GO:0004649">
    <property type="term" value="F:poly(ADP-ribose) glycohydrolase activity"/>
    <property type="evidence" value="ECO:0007669"/>
    <property type="project" value="InterPro"/>
</dbReference>
<feature type="binding site" evidence="2">
    <location>
        <position position="219"/>
    </location>
    <ligand>
        <name>substrate</name>
    </ligand>
</feature>
<dbReference type="GO" id="GO:0005634">
    <property type="term" value="C:nucleus"/>
    <property type="evidence" value="ECO:0007669"/>
    <property type="project" value="TreeGrafter"/>
</dbReference>
<gene>
    <name evidence="4" type="ORF">FSAL1345_LOCUS257</name>
</gene>
<dbReference type="InterPro" id="IPR046372">
    <property type="entry name" value="PARG_cat_C"/>
</dbReference>
<protein>
    <recommendedName>
        <fullName evidence="3">PARG catalytic Macro domain-containing protein</fullName>
    </recommendedName>
</protein>
<dbReference type="PANTHER" id="PTHR12837">
    <property type="entry name" value="POLY ADP-RIBOSE GLYCOHYDROLASE"/>
    <property type="match status" value="1"/>
</dbReference>
<dbReference type="GO" id="GO:1990966">
    <property type="term" value="P:ATP generation from poly-ADP-D-ribose"/>
    <property type="evidence" value="ECO:0007669"/>
    <property type="project" value="TreeGrafter"/>
</dbReference>